<dbReference type="EMBL" id="CP017641">
    <property type="protein sequence ID" value="APZ93269.1"/>
    <property type="molecule type" value="Genomic_DNA"/>
</dbReference>
<dbReference type="OrthoDB" id="254354at2"/>
<dbReference type="PRINTS" id="PR00313">
    <property type="entry name" value="CABNDNGRPT"/>
</dbReference>
<gene>
    <name evidence="1" type="primary">cya_3</name>
    <name evidence="1" type="ORF">Fuma_02886</name>
</gene>
<sequence length="2803" mass="291395">MDSYFCETHQYLDDNPTATPSDIYTVSAVVTDDDGGVSGTVTPFAPAGGEFRVNTTTLGDQLLAQYGASAGQGVATDAVGNFVVVWTGSDQDGSGVFAQRFNADGTAAGSEFQINTYTTDDQYKPAVAMDGAGNFVVTWSSVGQDGTGSGVYAQRYDAAGNPVGAEFQVNTTTADGQGSPSVAMNAVGNFVITWTSGNQDSDKSSGVFGQLYDSAGNAVGTEFQIHTHTPGTQSLQSVAMDAVGNFVVTWNSSNQDGDDYGIYGQRFDANGNALGSEFQVNTYVTGNQLYPSVAMDGTGNFVITWGSLEQDGGLFSWGVYGQRYAADGTAMGSEFLINSATDHHQNMPSVAMDAVGNFVVTWESHSQDGDRYGVFGQRYNADGSSLGSEFQVNTRTSNEQRHPSVAVDGTGSFVVVWNSYGQEDGSAFPWSWGVYGQRFTGSFGGPGGPDTVDVTVNNVAPTATITGMPVTADEGDVVSLGSSIFDIGTLDTHTFGWSVTKNGAPYVSGSGTTIDFTPDDNGTYDVVLTVTDDDGGVGTATETIEVSNVAPSIAGLAITSPIDENDTATLTGEIVDPGTADSFTLTVDWGDGSPVETFAYTAGTTSFSETHQYLDDGPNPGGVGTHEYTVSVTATDDDGGMSGSPVPFGPADSEFRVNTTTVDSQQIWTGSGGGRAIATDAAGNFVVVWSSGNQDGSSTGIFAQRYDASGNPLGSEFLVNTTTVGEQIDPAVAMHESGSFVITWTGHDGSSFGIFGQRFDVAGNTLGSEFQVNTYTHLYQRLSSVAIDQSGRFVVTWRSDPQDGDGFGVYGQRFAADGAPLGGEFQVNTTTISGQYNPTVAMDNAGGFIIAWSSRFQDGDGWGVFGQRYDSNGIAAGGEFQINTTTASNQFSPSVDVDSSGNFVVAWESYTQDGSGNGVYARRYTAAGSPIGAEFQVNTYTTSNQSSPSVAVYPTGDFVITWGSTGQDGSGVGVFGQRFDPSGSPVGSEFQINTYTSENQSAPSVAIGPAGTFVVVWNSREQDGDTHGVFGQRFIGAFGATGGPDIVDVTVQNVAPTAAITGVPVGAEEGDLISLGSSFSDVGSLDTHTLAWIVTKNGTPFSSGSGSTFQFTPDDNGTYDVELTVTDDDGGIGKATETIEVGNVSPSIANLAISSPINENETATLTGSIVDPGTADSFTVTVDWGDGSPVQTFSYVAGTTSFSETHQYLDDGPNPGGVGTHQYTVSVTATDDDGGRWEASDGDEFAVNAPTRYSQDRPDVVGLSDGGFVVVWHGSRDLGYGDGNLDGVFGQRYDASGLPVGSTFQANTYIQGYQQLASVGALTDGGFVVSWHSRPHSSSSDLGPQDGDGYGVFAQRFDSGGNRVGGEFDVNATTAGDQGRPQVIGLADGGFVITWTGEDLDGDGIFGQQYDASGVAVGGEFRVNTTTAGDQKNQEVTSLSDGGYVVVWDEAGVGEIRGQRYNSSGVAVGGEFTATTSRITPFLAAVTGLADGGFVVGWHGSDGSSYGVYSQRYDSTGAAVGAVIPINSSTNDRQQEIRLAAGEDGGFVAVWDSLHQDGDRLGVFARKFDALGQPLSDDIQVNQHIPESQFQQAIAGLSDGSFAVAWNSWAQASERGYNIYARKLGDATFNGSVSLDVTVNNVAPTATITGAPTTADEGDAISLGSSIFDVGTQDTHTLGWSVTKNGTPYVSGGGATFDFTPDDNGTYAVVLTVTDDDGGVGTATETIEVSNVEPTIANLAVTTPIDENDTVTLTGNIIDPGTADSFTLTLDWGDGSPVQTFTYATGTTSFNETHQYLDDDPTATATDVYNIGITVEDDDTGSNSAAASVTVNNVAPIIQSFNAPVINEDGTATITGSFTDVGTLDTHEVTITWGDGTSSAATVDPLARTFTASHQYLDDDPTATATDVYNIGITVEDDDSTSNSAATIVTVHNVAPTLVLDPVLAIDENGVATLTGTITDPGTLDTFTLDVNWGDALSPDNTEQYTFGASASGTQTFTLTHQYLDDNPTGDPSNVYTINATVTDDDTGTASDAETVTVNNVAPTLVLDPVLAIDENGVATLTGTITDPGTLDTFTLDVNWGDALSPDNTEQYTFGASASGTQTFTLTHQYLDDNPTGDPSNVYTINATVTDDDTGTASDAETVTVNNVAPTLVLDPVLAIDENGVATLTGTITDPGTLDTFTLDVNWGDALSPDNTEQYTFGASASGTQTFTLTHQYLDDNPTGDPSNVYTINATVTDDDTGTASDAETVTVNNVAPTLVLDPVLAIDENGVATLTGTITDPGTLDTFTLDVNWGDALSPDNTEQYTFGASASGTQTFTLTHQYLDDNPTGDPSNVYTINATVTDDDTGTGSDAETVTVNNVAPTVVLDPVLAIDEYGVATLTGTITDPGTLDTFTLDLNWGDVLSPNDTQTFTLGTSALTEAVDGINWDPNTREFSLDHQYLDDNGSGDASNVYTIGVDVTDDDTGTGSTSTTVTVNNEDPVWTSLVNPAEECGHGAEGEPITIDLAFEDVGTLDEHTIVVDWGDGNVETYVLTVGDRAASLSHTYLAGGIYYIDVDLSDDDTGSDGTSTLAVISGANILQVNGEDVLQIIGTDADDHISINQTGNGQLKVHWDFLGDDPRVFPLANVDRIMGMLCDGDDHLTISGKVTLPTIIDAGAGNDHINGGGGSNILLGGDGDDRLNGGSGRDLLIGGMGVDRLVGGPGEDIMTGGVHTTNGSDTLLDNYSSLLATQDRWLGDIDGILSGDQDPLDDAALAAFFASVGDDGGAADKLTGSSSRDWVLLFGGDDWTDQNSKGNGKKKK</sequence>
<accession>A0A1P8WGR0</accession>
<evidence type="ECO:0000313" key="1">
    <source>
        <dbReference type="EMBL" id="APZ93269.1"/>
    </source>
</evidence>
<dbReference type="GO" id="GO:0005509">
    <property type="term" value="F:calcium ion binding"/>
    <property type="evidence" value="ECO:0007669"/>
    <property type="project" value="InterPro"/>
</dbReference>
<dbReference type="STRING" id="1891926.Fuma_02886"/>
<keyword evidence="2" id="KW-1185">Reference proteome</keyword>
<dbReference type="Pfam" id="PF00353">
    <property type="entry name" value="HemolysinCabind"/>
    <property type="match status" value="1"/>
</dbReference>
<dbReference type="InterPro" id="IPR018511">
    <property type="entry name" value="Hemolysin-typ_Ca-bd_CS"/>
</dbReference>
<name>A0A1P8WGR0_9PLAN</name>
<dbReference type="InterPro" id="IPR035986">
    <property type="entry name" value="PKD_dom_sf"/>
</dbReference>
<proteinExistence type="predicted"/>
<dbReference type="PROSITE" id="PS00330">
    <property type="entry name" value="HEMOLYSIN_CALCIUM"/>
    <property type="match status" value="2"/>
</dbReference>
<dbReference type="SUPFAM" id="SSF51120">
    <property type="entry name" value="beta-Roll"/>
    <property type="match status" value="1"/>
</dbReference>
<dbReference type="InterPro" id="IPR013783">
    <property type="entry name" value="Ig-like_fold"/>
</dbReference>
<dbReference type="RefSeq" id="WP_077024755.1">
    <property type="nucleotide sequence ID" value="NZ_CP017641.1"/>
</dbReference>
<reference evidence="1 2" key="1">
    <citation type="journal article" date="2016" name="Front. Microbiol.">
        <title>Fuerstia marisgermanicae gen. nov., sp. nov., an Unusual Member of the Phylum Planctomycetes from the German Wadden Sea.</title>
        <authorList>
            <person name="Kohn T."/>
            <person name="Heuer A."/>
            <person name="Jogler M."/>
            <person name="Vollmers J."/>
            <person name="Boedeker C."/>
            <person name="Bunk B."/>
            <person name="Rast P."/>
            <person name="Borchert D."/>
            <person name="Glockner I."/>
            <person name="Freese H.M."/>
            <person name="Klenk H.P."/>
            <person name="Overmann J."/>
            <person name="Kaster A.K."/>
            <person name="Rohde M."/>
            <person name="Wiegand S."/>
            <person name="Jogler C."/>
        </authorList>
    </citation>
    <scope>NUCLEOTIDE SEQUENCE [LARGE SCALE GENOMIC DNA]</scope>
    <source>
        <strain evidence="1 2">NH11</strain>
    </source>
</reference>
<dbReference type="KEGG" id="fmr:Fuma_02886"/>
<organism evidence="1 2">
    <name type="scientific">Fuerstiella marisgermanici</name>
    <dbReference type="NCBI Taxonomy" id="1891926"/>
    <lineage>
        <taxon>Bacteria</taxon>
        <taxon>Pseudomonadati</taxon>
        <taxon>Planctomycetota</taxon>
        <taxon>Planctomycetia</taxon>
        <taxon>Planctomycetales</taxon>
        <taxon>Planctomycetaceae</taxon>
        <taxon>Fuerstiella</taxon>
    </lineage>
</organism>
<dbReference type="Gene3D" id="2.60.40.10">
    <property type="entry name" value="Immunoglobulins"/>
    <property type="match status" value="5"/>
</dbReference>
<evidence type="ECO:0000313" key="2">
    <source>
        <dbReference type="Proteomes" id="UP000187735"/>
    </source>
</evidence>
<dbReference type="InterPro" id="IPR011049">
    <property type="entry name" value="Serralysin-like_metalloprot_C"/>
</dbReference>
<dbReference type="InterPro" id="IPR001343">
    <property type="entry name" value="Hemolysn_Ca-bd"/>
</dbReference>
<dbReference type="SUPFAM" id="SSF49299">
    <property type="entry name" value="PKD domain"/>
    <property type="match status" value="4"/>
</dbReference>
<protein>
    <submittedName>
        <fullName evidence="1">Cyclolysin</fullName>
    </submittedName>
</protein>
<dbReference type="Proteomes" id="UP000187735">
    <property type="component" value="Chromosome"/>
</dbReference>